<dbReference type="HOGENOM" id="CLU_001485_9_1_1"/>
<keyword evidence="6 10" id="KW-0067">ATP-binding</keyword>
<dbReference type="Pfam" id="PF00225">
    <property type="entry name" value="Kinesin"/>
    <property type="match status" value="1"/>
</dbReference>
<keyword evidence="4 11" id="KW-0493">Microtubule</keyword>
<protein>
    <recommendedName>
        <fullName evidence="11">Kinesin-like protein</fullName>
    </recommendedName>
</protein>
<dbReference type="SMART" id="SM00129">
    <property type="entry name" value="KISc"/>
    <property type="match status" value="1"/>
</dbReference>
<feature type="region of interest" description="Disordered" evidence="12">
    <location>
        <begin position="1"/>
        <end position="59"/>
    </location>
</feature>
<dbReference type="InterPro" id="IPR027417">
    <property type="entry name" value="P-loop_NTPase"/>
</dbReference>
<evidence type="ECO:0000313" key="14">
    <source>
        <dbReference type="EMBL" id="KIJ45660.1"/>
    </source>
</evidence>
<dbReference type="InterPro" id="IPR047149">
    <property type="entry name" value="KIF11-like"/>
</dbReference>
<dbReference type="GO" id="GO:0072686">
    <property type="term" value="C:mitotic spindle"/>
    <property type="evidence" value="ECO:0007669"/>
    <property type="project" value="TreeGrafter"/>
</dbReference>
<dbReference type="SUPFAM" id="SSF52540">
    <property type="entry name" value="P-loop containing nucleoside triphosphate hydrolases"/>
    <property type="match status" value="1"/>
</dbReference>
<dbReference type="AlphaFoldDB" id="A0A0C9W243"/>
<keyword evidence="8 10" id="KW-0505">Motor protein</keyword>
<dbReference type="GO" id="GO:0007018">
    <property type="term" value="P:microtubule-based movement"/>
    <property type="evidence" value="ECO:0007669"/>
    <property type="project" value="InterPro"/>
</dbReference>
<evidence type="ECO:0000313" key="15">
    <source>
        <dbReference type="Proteomes" id="UP000054279"/>
    </source>
</evidence>
<keyword evidence="2" id="KW-0963">Cytoplasm</keyword>
<evidence type="ECO:0000256" key="10">
    <source>
        <dbReference type="PROSITE-ProRule" id="PRU00283"/>
    </source>
</evidence>
<evidence type="ECO:0000256" key="8">
    <source>
        <dbReference type="ARBA" id="ARBA00023175"/>
    </source>
</evidence>
<feature type="region of interest" description="Disordered" evidence="12">
    <location>
        <begin position="73"/>
        <end position="94"/>
    </location>
</feature>
<dbReference type="PANTHER" id="PTHR47970">
    <property type="entry name" value="KINESIN-LIKE PROTEIN KIF11"/>
    <property type="match status" value="1"/>
</dbReference>
<feature type="binding site" evidence="10">
    <location>
        <begin position="188"/>
        <end position="195"/>
    </location>
    <ligand>
        <name>ATP</name>
        <dbReference type="ChEBI" id="CHEBI:30616"/>
    </ligand>
</feature>
<dbReference type="OrthoDB" id="123929at2759"/>
<dbReference type="InterPro" id="IPR001752">
    <property type="entry name" value="Kinesin_motor_dom"/>
</dbReference>
<sequence length="792" mass="87013">MSSRTTKAAATPATRASTRARTPATRLLPARTTRAVSKTQPKDADVPPSTTATPARKPLYTRDNVFETPATAKKTGIPKPRAKTTKAVVENSEESDRQPIKAFLRIRPHLSEEPTSTPYLTALSETVVQMTDPSPSTSRLRPTSSKTTYTFSQVFPPDTQQAEFFTDTALPLVRDFLGGQSGLLFAYGVTNSGKTYTIQGGNGKGEGGLLPKTLDVVFNSIEGLHSEAPLRPVRLTAVEYDHDGTFSARSSLDALGAAQKPINLSPEIDQSILARVMAEQIDPSDKDDTILKVDKNYEYSVWVSYAEIYNEKVFDLLGIEEQPTVGGKIRPSGFSNFSLLASSATADHNNPLLVKRKALALKNDPDGGKYIAGLREVRIRNAEEGKAVLKMGLINRTVFGTLANRASSRSHGIFTLKLIKVHKGDPDDVGIARLSIVDLAGSERANNTQNTGERLKEAGSINKSLMVLGQCMETLRMNQRKLAMSPLAAPGAIRPAHVPFRHSKLTELFQDFFEGSGKAVMIVNVNPYDTGFDENSHVMKFASLAREVTTVVKKLPPPSSIPRLAPNANHRRVTIEIGGKGGTRVTETHLDVVEEDEEADEDDTEGEPRNTLVDALFEQIEELRMKLFEAEIRCAIIESDTREEVMTEMEDRMSRMERMFTKRLMTERISDSRPSSPDSPLQKKVSIKSVVRASFDSLLSEEADDSIVIIPNKQSRKDAMKYAGPDAVYIPRPGEVDEVPKKKKRVRILGKKAIVTEEEIDAVTNRVAAVGLDESKLGSVRRLGTRPSKRSS</sequence>
<dbReference type="PROSITE" id="PS50067">
    <property type="entry name" value="KINESIN_MOTOR_2"/>
    <property type="match status" value="1"/>
</dbReference>
<name>A0A0C9W243_SPHS4</name>
<evidence type="ECO:0000256" key="12">
    <source>
        <dbReference type="SAM" id="MobiDB-lite"/>
    </source>
</evidence>
<proteinExistence type="inferred from homology"/>
<dbReference type="GO" id="GO:0008574">
    <property type="term" value="F:plus-end-directed microtubule motor activity"/>
    <property type="evidence" value="ECO:0007669"/>
    <property type="project" value="TreeGrafter"/>
</dbReference>
<evidence type="ECO:0000256" key="11">
    <source>
        <dbReference type="RuleBase" id="RU000394"/>
    </source>
</evidence>
<reference evidence="14 15" key="1">
    <citation type="submission" date="2014-06" db="EMBL/GenBank/DDBJ databases">
        <title>Evolutionary Origins and Diversification of the Mycorrhizal Mutualists.</title>
        <authorList>
            <consortium name="DOE Joint Genome Institute"/>
            <consortium name="Mycorrhizal Genomics Consortium"/>
            <person name="Kohler A."/>
            <person name="Kuo A."/>
            <person name="Nagy L.G."/>
            <person name="Floudas D."/>
            <person name="Copeland A."/>
            <person name="Barry K.W."/>
            <person name="Cichocki N."/>
            <person name="Veneault-Fourrey C."/>
            <person name="LaButti K."/>
            <person name="Lindquist E.A."/>
            <person name="Lipzen A."/>
            <person name="Lundell T."/>
            <person name="Morin E."/>
            <person name="Murat C."/>
            <person name="Riley R."/>
            <person name="Ohm R."/>
            <person name="Sun H."/>
            <person name="Tunlid A."/>
            <person name="Henrissat B."/>
            <person name="Grigoriev I.V."/>
            <person name="Hibbett D.S."/>
            <person name="Martin F."/>
        </authorList>
    </citation>
    <scope>NUCLEOTIDE SEQUENCE [LARGE SCALE GENOMIC DNA]</scope>
    <source>
        <strain evidence="14 15">SS14</strain>
    </source>
</reference>
<keyword evidence="15" id="KW-1185">Reference proteome</keyword>
<dbReference type="PRINTS" id="PR00380">
    <property type="entry name" value="KINESINHEAVY"/>
</dbReference>
<dbReference type="InterPro" id="IPR019821">
    <property type="entry name" value="Kinesin_motor_CS"/>
</dbReference>
<evidence type="ECO:0000256" key="1">
    <source>
        <dbReference type="ARBA" id="ARBA00004186"/>
    </source>
</evidence>
<accession>A0A0C9W243</accession>
<dbReference type="GO" id="GO:0005876">
    <property type="term" value="C:spindle microtubule"/>
    <property type="evidence" value="ECO:0007669"/>
    <property type="project" value="TreeGrafter"/>
</dbReference>
<dbReference type="GO" id="GO:0008017">
    <property type="term" value="F:microtubule binding"/>
    <property type="evidence" value="ECO:0007669"/>
    <property type="project" value="InterPro"/>
</dbReference>
<keyword evidence="5 10" id="KW-0547">Nucleotide-binding</keyword>
<gene>
    <name evidence="14" type="ORF">M422DRAFT_75069</name>
</gene>
<comment type="similarity">
    <text evidence="10 11">Belongs to the TRAFAC class myosin-kinesin ATPase superfamily. Kinesin family.</text>
</comment>
<keyword evidence="7" id="KW-0175">Coiled coil</keyword>
<organism evidence="14 15">
    <name type="scientific">Sphaerobolus stellatus (strain SS14)</name>
    <dbReference type="NCBI Taxonomy" id="990650"/>
    <lineage>
        <taxon>Eukaryota</taxon>
        <taxon>Fungi</taxon>
        <taxon>Dikarya</taxon>
        <taxon>Basidiomycota</taxon>
        <taxon>Agaricomycotina</taxon>
        <taxon>Agaricomycetes</taxon>
        <taxon>Phallomycetidae</taxon>
        <taxon>Geastrales</taxon>
        <taxon>Sphaerobolaceae</taxon>
        <taxon>Sphaerobolus</taxon>
    </lineage>
</organism>
<dbReference type="EMBL" id="KN837111">
    <property type="protein sequence ID" value="KIJ45660.1"/>
    <property type="molecule type" value="Genomic_DNA"/>
</dbReference>
<dbReference type="GO" id="GO:0090307">
    <property type="term" value="P:mitotic spindle assembly"/>
    <property type="evidence" value="ECO:0007669"/>
    <property type="project" value="TreeGrafter"/>
</dbReference>
<evidence type="ECO:0000256" key="6">
    <source>
        <dbReference type="ARBA" id="ARBA00022840"/>
    </source>
</evidence>
<dbReference type="GO" id="GO:0051231">
    <property type="term" value="P:spindle elongation"/>
    <property type="evidence" value="ECO:0007669"/>
    <property type="project" value="TreeGrafter"/>
</dbReference>
<dbReference type="InterPro" id="IPR036961">
    <property type="entry name" value="Kinesin_motor_dom_sf"/>
</dbReference>
<comment type="subcellular location">
    <subcellularLocation>
        <location evidence="1">Cytoplasm</location>
        <location evidence="1">Cytoskeleton</location>
        <location evidence="1">Spindle</location>
    </subcellularLocation>
</comment>
<evidence type="ECO:0000259" key="13">
    <source>
        <dbReference type="PROSITE" id="PS50067"/>
    </source>
</evidence>
<feature type="domain" description="Kinesin motor" evidence="13">
    <location>
        <begin position="99"/>
        <end position="548"/>
    </location>
</feature>
<evidence type="ECO:0000256" key="9">
    <source>
        <dbReference type="ARBA" id="ARBA00023212"/>
    </source>
</evidence>
<dbReference type="PROSITE" id="PS00411">
    <property type="entry name" value="KINESIN_MOTOR_1"/>
    <property type="match status" value="1"/>
</dbReference>
<evidence type="ECO:0000256" key="3">
    <source>
        <dbReference type="ARBA" id="ARBA00022553"/>
    </source>
</evidence>
<keyword evidence="3" id="KW-0597">Phosphoprotein</keyword>
<keyword evidence="9" id="KW-0206">Cytoskeleton</keyword>
<dbReference type="GO" id="GO:0005634">
    <property type="term" value="C:nucleus"/>
    <property type="evidence" value="ECO:0007669"/>
    <property type="project" value="TreeGrafter"/>
</dbReference>
<dbReference type="GO" id="GO:0005524">
    <property type="term" value="F:ATP binding"/>
    <property type="evidence" value="ECO:0007669"/>
    <property type="project" value="UniProtKB-UniRule"/>
</dbReference>
<feature type="compositionally biased region" description="Low complexity" evidence="12">
    <location>
        <begin position="1"/>
        <end position="35"/>
    </location>
</feature>
<evidence type="ECO:0000256" key="7">
    <source>
        <dbReference type="ARBA" id="ARBA00023054"/>
    </source>
</evidence>
<evidence type="ECO:0000256" key="2">
    <source>
        <dbReference type="ARBA" id="ARBA00022490"/>
    </source>
</evidence>
<dbReference type="Gene3D" id="3.40.850.10">
    <property type="entry name" value="Kinesin motor domain"/>
    <property type="match status" value="1"/>
</dbReference>
<dbReference type="PANTHER" id="PTHR47970:SF29">
    <property type="entry name" value="KINESIN FAMILY MEMBER 20B"/>
    <property type="match status" value="1"/>
</dbReference>
<evidence type="ECO:0000256" key="5">
    <source>
        <dbReference type="ARBA" id="ARBA00022741"/>
    </source>
</evidence>
<dbReference type="Proteomes" id="UP000054279">
    <property type="component" value="Unassembled WGS sequence"/>
</dbReference>
<evidence type="ECO:0000256" key="4">
    <source>
        <dbReference type="ARBA" id="ARBA00022701"/>
    </source>
</evidence>